<dbReference type="InterPro" id="IPR002781">
    <property type="entry name" value="TM_pro_TauE-like"/>
</dbReference>
<evidence type="ECO:0000313" key="8">
    <source>
        <dbReference type="Proteomes" id="UP000004211"/>
    </source>
</evidence>
<feature type="transmembrane region" description="Helical" evidence="6">
    <location>
        <begin position="45"/>
        <end position="63"/>
    </location>
</feature>
<evidence type="ECO:0000256" key="1">
    <source>
        <dbReference type="ARBA" id="ARBA00004141"/>
    </source>
</evidence>
<feature type="transmembrane region" description="Helical" evidence="6">
    <location>
        <begin position="108"/>
        <end position="127"/>
    </location>
</feature>
<feature type="transmembrane region" description="Helical" evidence="6">
    <location>
        <begin position="148"/>
        <end position="178"/>
    </location>
</feature>
<organism evidence="7 8">
    <name type="scientific">Veillonella atypica ACS-049-V-Sch6</name>
    <dbReference type="NCBI Taxonomy" id="866776"/>
    <lineage>
        <taxon>Bacteria</taxon>
        <taxon>Bacillati</taxon>
        <taxon>Bacillota</taxon>
        <taxon>Negativicutes</taxon>
        <taxon>Veillonellales</taxon>
        <taxon>Veillonellaceae</taxon>
        <taxon>Veillonella</taxon>
    </lineage>
</organism>
<evidence type="ECO:0000256" key="3">
    <source>
        <dbReference type="ARBA" id="ARBA00022692"/>
    </source>
</evidence>
<evidence type="ECO:0000256" key="2">
    <source>
        <dbReference type="ARBA" id="ARBA00009142"/>
    </source>
</evidence>
<dbReference type="GO" id="GO:0005886">
    <property type="term" value="C:plasma membrane"/>
    <property type="evidence" value="ECO:0007669"/>
    <property type="project" value="UniProtKB-SubCell"/>
</dbReference>
<feature type="transmembrane region" description="Helical" evidence="6">
    <location>
        <begin position="242"/>
        <end position="264"/>
    </location>
</feature>
<dbReference type="eggNOG" id="COG0730">
    <property type="taxonomic scope" value="Bacteria"/>
</dbReference>
<keyword evidence="4 6" id="KW-1133">Transmembrane helix</keyword>
<proteinExistence type="inferred from homology"/>
<keyword evidence="3 6" id="KW-0812">Transmembrane</keyword>
<sequence>MTDNIVLFYLFFIVVGFFTAMLGTIIGAGGGIIFVPLFMYWFPEWSPSMIVGTSLFSVMCNAISGSLAYLKQRKVYISAALIFSVATFPGAIIGAQMSDAFSGPGFKFAFGCFMLCASFLIGFKNFGKKGERKEESLTMDQVTYNKPIGIGISIIVGFISSILGIGGGLIHVPALIYIMGFPTHLATATSHAILAVSTAVGVITHLVENHIVFNIAIPASIGAIFGAQAGAQIAKRLRAKAILALMSIGVFALAVKLIIGSGILF</sequence>
<evidence type="ECO:0000313" key="7">
    <source>
        <dbReference type="EMBL" id="EFL55696.1"/>
    </source>
</evidence>
<dbReference type="EMBL" id="AEDR01000043">
    <property type="protein sequence ID" value="EFL55696.1"/>
    <property type="molecule type" value="Genomic_DNA"/>
</dbReference>
<feature type="transmembrane region" description="Helical" evidence="6">
    <location>
        <begin position="7"/>
        <end position="39"/>
    </location>
</feature>
<reference evidence="7 8" key="1">
    <citation type="submission" date="2010-08" db="EMBL/GenBank/DDBJ databases">
        <authorList>
            <person name="Durkin A.S."/>
            <person name="Madupu R."/>
            <person name="Torralba M."/>
            <person name="Gillis M."/>
            <person name="Methe B."/>
            <person name="Sutton G."/>
            <person name="Nelson K.E."/>
        </authorList>
    </citation>
    <scope>NUCLEOTIDE SEQUENCE [LARGE SCALE GENOMIC DNA]</scope>
    <source>
        <strain evidence="7 8">ACS-049-V-Sch6</strain>
    </source>
</reference>
<comment type="similarity">
    <text evidence="2 6">Belongs to the 4-toluene sulfonate uptake permease (TSUP) (TC 2.A.102) family.</text>
</comment>
<dbReference type="Pfam" id="PF01925">
    <property type="entry name" value="TauE"/>
    <property type="match status" value="1"/>
</dbReference>
<name>E1L7R9_9FIRM</name>
<dbReference type="AlphaFoldDB" id="E1L7R9"/>
<dbReference type="PANTHER" id="PTHR43701">
    <property type="entry name" value="MEMBRANE TRANSPORTER PROTEIN MJ0441-RELATED"/>
    <property type="match status" value="1"/>
</dbReference>
<comment type="subcellular location">
    <subcellularLocation>
        <location evidence="6">Cell membrane</location>
        <topology evidence="6">Multi-pass membrane protein</topology>
    </subcellularLocation>
    <subcellularLocation>
        <location evidence="1">Membrane</location>
        <topology evidence="1">Multi-pass membrane protein</topology>
    </subcellularLocation>
</comment>
<dbReference type="PANTHER" id="PTHR43701:SF2">
    <property type="entry name" value="MEMBRANE TRANSPORTER PROTEIN YJNA-RELATED"/>
    <property type="match status" value="1"/>
</dbReference>
<evidence type="ECO:0000256" key="5">
    <source>
        <dbReference type="ARBA" id="ARBA00023136"/>
    </source>
</evidence>
<dbReference type="InterPro" id="IPR051598">
    <property type="entry name" value="TSUP/Inactive_protease-like"/>
</dbReference>
<feature type="transmembrane region" description="Helical" evidence="6">
    <location>
        <begin position="75"/>
        <end position="96"/>
    </location>
</feature>
<dbReference type="RefSeq" id="WP_005378165.1">
    <property type="nucleotide sequence ID" value="NZ_AEDR01000043.1"/>
</dbReference>
<evidence type="ECO:0000256" key="6">
    <source>
        <dbReference type="RuleBase" id="RU363041"/>
    </source>
</evidence>
<comment type="caution">
    <text evidence="7">The sequence shown here is derived from an EMBL/GenBank/DDBJ whole genome shotgun (WGS) entry which is preliminary data.</text>
</comment>
<keyword evidence="6" id="KW-1003">Cell membrane</keyword>
<dbReference type="Proteomes" id="UP000004211">
    <property type="component" value="Unassembled WGS sequence"/>
</dbReference>
<accession>E1L7R9</accession>
<evidence type="ECO:0000256" key="4">
    <source>
        <dbReference type="ARBA" id="ARBA00022989"/>
    </source>
</evidence>
<gene>
    <name evidence="7" type="ORF">HMPREF9321_1751</name>
</gene>
<protein>
    <recommendedName>
        <fullName evidence="6">Probable membrane transporter protein</fullName>
    </recommendedName>
</protein>
<keyword evidence="5 6" id="KW-0472">Membrane</keyword>